<comment type="similarity">
    <text evidence="1 3">Belongs to the bacterial histone-like protein family.</text>
</comment>
<comment type="caution">
    <text evidence="6">The sequence shown here is derived from an EMBL/GenBank/DDBJ whole genome shotgun (WGS) entry which is preliminary data.</text>
</comment>
<keyword evidence="5" id="KW-0472">Membrane</keyword>
<dbReference type="Gene3D" id="3.10.350.10">
    <property type="entry name" value="LysM domain"/>
    <property type="match status" value="1"/>
</dbReference>
<keyword evidence="5" id="KW-1133">Transmembrane helix</keyword>
<dbReference type="EMBL" id="WKLT01000005">
    <property type="protein sequence ID" value="MRY57644.1"/>
    <property type="molecule type" value="Genomic_DNA"/>
</dbReference>
<dbReference type="RefSeq" id="WP_044544753.1">
    <property type="nucleotide sequence ID" value="NZ_CAXSSW010000001.1"/>
</dbReference>
<dbReference type="Pfam" id="PF00216">
    <property type="entry name" value="Bac_DNA_binding"/>
    <property type="match status" value="1"/>
</dbReference>
<feature type="compositionally biased region" description="Acidic residues" evidence="4">
    <location>
        <begin position="110"/>
        <end position="131"/>
    </location>
</feature>
<dbReference type="PANTHER" id="PTHR33175">
    <property type="entry name" value="DNA-BINDING PROTEIN HU"/>
    <property type="match status" value="1"/>
</dbReference>
<gene>
    <name evidence="6" type="ORF">GKD59_06925</name>
</gene>
<evidence type="ECO:0000313" key="7">
    <source>
        <dbReference type="Proteomes" id="UP000463337"/>
    </source>
</evidence>
<evidence type="ECO:0000256" key="3">
    <source>
        <dbReference type="RuleBase" id="RU003939"/>
    </source>
</evidence>
<dbReference type="Proteomes" id="UP000463337">
    <property type="component" value="Unassembled WGS sequence"/>
</dbReference>
<dbReference type="InterPro" id="IPR010992">
    <property type="entry name" value="IHF-like_DNA-bd_dom_sf"/>
</dbReference>
<dbReference type="SUPFAM" id="SSF47729">
    <property type="entry name" value="IHF-like DNA-binding proteins"/>
    <property type="match status" value="1"/>
</dbReference>
<keyword evidence="2 6" id="KW-0238">DNA-binding</keyword>
<dbReference type="PANTHER" id="PTHR33175:SF2">
    <property type="entry name" value="INTEGRATION HOST FACTOR SUBUNIT ALPHA"/>
    <property type="match status" value="1"/>
</dbReference>
<accession>A0A6I2N0W8</accession>
<dbReference type="Gene3D" id="4.10.520.10">
    <property type="entry name" value="IHF-like DNA-binding proteins"/>
    <property type="match status" value="1"/>
</dbReference>
<evidence type="ECO:0000256" key="5">
    <source>
        <dbReference type="SAM" id="Phobius"/>
    </source>
</evidence>
<protein>
    <submittedName>
        <fullName evidence="6">HU family DNA-binding protein</fullName>
    </submittedName>
</protein>
<feature type="transmembrane region" description="Helical" evidence="5">
    <location>
        <begin position="207"/>
        <end position="226"/>
    </location>
</feature>
<feature type="compositionally biased region" description="Basic and acidic residues" evidence="4">
    <location>
        <begin position="193"/>
        <end position="203"/>
    </location>
</feature>
<name>A0A6I2N0W8_PARDI</name>
<dbReference type="InterPro" id="IPR036779">
    <property type="entry name" value="LysM_dom_sf"/>
</dbReference>
<feature type="region of interest" description="Disordered" evidence="4">
    <location>
        <begin position="106"/>
        <end position="203"/>
    </location>
</feature>
<dbReference type="SMART" id="SM00411">
    <property type="entry name" value="BHL"/>
    <property type="match status" value="1"/>
</dbReference>
<evidence type="ECO:0000256" key="4">
    <source>
        <dbReference type="SAM" id="MobiDB-lite"/>
    </source>
</evidence>
<feature type="compositionally biased region" description="Acidic residues" evidence="4">
    <location>
        <begin position="152"/>
        <end position="166"/>
    </location>
</feature>
<dbReference type="AlphaFoldDB" id="A0A6I2N0W8"/>
<evidence type="ECO:0000256" key="1">
    <source>
        <dbReference type="ARBA" id="ARBA00010529"/>
    </source>
</evidence>
<proteinExistence type="inferred from homology"/>
<dbReference type="GO" id="GO:0005829">
    <property type="term" value="C:cytosol"/>
    <property type="evidence" value="ECO:0007669"/>
    <property type="project" value="TreeGrafter"/>
</dbReference>
<dbReference type="InterPro" id="IPR000119">
    <property type="entry name" value="Hist_DNA-bd"/>
</dbReference>
<evidence type="ECO:0000256" key="2">
    <source>
        <dbReference type="ARBA" id="ARBA00023125"/>
    </source>
</evidence>
<reference evidence="6 7" key="1">
    <citation type="journal article" date="2019" name="Nat. Med.">
        <title>A library of human gut bacterial isolates paired with longitudinal multiomics data enables mechanistic microbiome research.</title>
        <authorList>
            <person name="Poyet M."/>
            <person name="Groussin M."/>
            <person name="Gibbons S.M."/>
            <person name="Avila-Pacheco J."/>
            <person name="Jiang X."/>
            <person name="Kearney S.M."/>
            <person name="Perrotta A.R."/>
            <person name="Berdy B."/>
            <person name="Zhao S."/>
            <person name="Lieberman T.D."/>
            <person name="Swanson P.K."/>
            <person name="Smith M."/>
            <person name="Roesemann S."/>
            <person name="Alexander J.E."/>
            <person name="Rich S.A."/>
            <person name="Livny J."/>
            <person name="Vlamakis H."/>
            <person name="Clish C."/>
            <person name="Bullock K."/>
            <person name="Deik A."/>
            <person name="Scott J."/>
            <person name="Pierce K.A."/>
            <person name="Xavier R.J."/>
            <person name="Alm E.J."/>
        </authorList>
    </citation>
    <scope>NUCLEOTIDE SEQUENCE [LARGE SCALE GENOMIC DNA]</scope>
    <source>
        <strain evidence="6 7">BIOML-A41</strain>
    </source>
</reference>
<dbReference type="GO" id="GO:0030527">
    <property type="term" value="F:structural constituent of chromatin"/>
    <property type="evidence" value="ECO:0007669"/>
    <property type="project" value="InterPro"/>
</dbReference>
<keyword evidence="5" id="KW-0812">Transmembrane</keyword>
<sequence length="363" mass="41124">MNNRLNIQDLAGLLSERTGKDRGEVERFLRDFISVVSEGVYTDKIVKVKGLGTFKIISVEKRESIHVNTGERFLIPEHYKFSFLPDKDLREQVNKPFSIFETTEINENVDFSDMDESVEEKETEDESVEEVMPDKEIPLANTQPKEKPEPILEPEPEPLPEPEQAFDPEPSSVSEPELELEPEPAAEPSPIPKRPEERASKKPEDKGVLMIVAFLIIVISVFFYLGRNNWKPAPVREEVVTEAKDTVKDTVQESAWMLHPDSVAEKTPHTEPEPYVEPASKPLGQVKIKHGDRLTVIALEYYGNKLFWVYIYQHNKAVIKDPNNVPIGTVIEIPAPESYGIDAKSRESREKAAALQTEILAGK</sequence>
<dbReference type="GO" id="GO:0003677">
    <property type="term" value="F:DNA binding"/>
    <property type="evidence" value="ECO:0007669"/>
    <property type="project" value="UniProtKB-KW"/>
</dbReference>
<evidence type="ECO:0000313" key="6">
    <source>
        <dbReference type="EMBL" id="MRY57644.1"/>
    </source>
</evidence>
<organism evidence="6 7">
    <name type="scientific">Parabacteroides distasonis</name>
    <dbReference type="NCBI Taxonomy" id="823"/>
    <lineage>
        <taxon>Bacteria</taxon>
        <taxon>Pseudomonadati</taxon>
        <taxon>Bacteroidota</taxon>
        <taxon>Bacteroidia</taxon>
        <taxon>Bacteroidales</taxon>
        <taxon>Tannerellaceae</taxon>
        <taxon>Parabacteroides</taxon>
    </lineage>
</organism>